<comment type="caution">
    <text evidence="1">The sequence shown here is derived from an EMBL/GenBank/DDBJ whole genome shotgun (WGS) entry which is preliminary data.</text>
</comment>
<dbReference type="EMBL" id="NIZV01000111">
    <property type="protein sequence ID" value="RSM07840.1"/>
    <property type="molecule type" value="Genomic_DNA"/>
</dbReference>
<gene>
    <name evidence="1" type="ORF">CDV31_008430</name>
</gene>
<protein>
    <submittedName>
        <fullName evidence="1">Uncharacterized protein</fullName>
    </submittedName>
</protein>
<proteinExistence type="predicted"/>
<reference evidence="1 2" key="1">
    <citation type="submission" date="2017-06" db="EMBL/GenBank/DDBJ databases">
        <title>Cmopartive genomic analysis of Ambrosia Fusariam Clade fungi.</title>
        <authorList>
            <person name="Stajich J.E."/>
            <person name="Carrillo J."/>
            <person name="Kijimoto T."/>
            <person name="Eskalen A."/>
            <person name="O'Donnell K."/>
            <person name="Kasson M."/>
        </authorList>
    </citation>
    <scope>NUCLEOTIDE SEQUENCE [LARGE SCALE GENOMIC DNA]</scope>
    <source>
        <strain evidence="1 2">NRRL 20438</strain>
    </source>
</reference>
<sequence length="499" mass="57569">MVHAPVLTDLPSELLHLIFGHFCLHCRGGFREPYFVENDVGHDQSEAYLRDRHSLFSLCLVSRRMRDVAQPVLHHEFVLGYAHLQPRWTYSWWGRLTSFIRTVSTRRDLAALVKTVFFHPSLQEGVELGDAWRAMRYAADALQVDLAEVWKRRELDSRERRWRMLRVDYELKRELFLGPFPSIDRVTHSRDLEALVPELFAVLLALLPNLKHLAFGTDTKTSLIGIRVLYWLPAAMSALGVTKLPLRILETHVRQGDLYKLTPDLESLTCDRIVVLKGFSFPRLKSLCIRDIGVGKRALGEITGFCPESLSSFTYETGERTRGGIVQPSDIVAQLSQFRGTLRSLHLDYRTPFILPKDIRMDFPCLEGFTVLESLFLTTNVIYHDSNLELPDEDSLVDILPPSIVSLTLAETWWPTPAQRLMRGLLGLAEYKRRNPERFRKLKLVRFDTEEVCLDIPVKEAFGEAGIDLVYGEFPRKDWSYKDGHMKRSLRRIHGLGWQ</sequence>
<keyword evidence="2" id="KW-1185">Reference proteome</keyword>
<dbReference type="Proteomes" id="UP000288429">
    <property type="component" value="Unassembled WGS sequence"/>
</dbReference>
<evidence type="ECO:0000313" key="2">
    <source>
        <dbReference type="Proteomes" id="UP000288429"/>
    </source>
</evidence>
<name>A0A428U0L5_9HYPO</name>
<accession>A0A428U0L5</accession>
<organism evidence="1 2">
    <name type="scientific">Fusarium ambrosium</name>
    <dbReference type="NCBI Taxonomy" id="131363"/>
    <lineage>
        <taxon>Eukaryota</taxon>
        <taxon>Fungi</taxon>
        <taxon>Dikarya</taxon>
        <taxon>Ascomycota</taxon>
        <taxon>Pezizomycotina</taxon>
        <taxon>Sordariomycetes</taxon>
        <taxon>Hypocreomycetidae</taxon>
        <taxon>Hypocreales</taxon>
        <taxon>Nectriaceae</taxon>
        <taxon>Fusarium</taxon>
        <taxon>Fusarium solani species complex</taxon>
    </lineage>
</organism>
<evidence type="ECO:0000313" key="1">
    <source>
        <dbReference type="EMBL" id="RSM07840.1"/>
    </source>
</evidence>
<dbReference type="AlphaFoldDB" id="A0A428U0L5"/>